<feature type="region of interest" description="Disordered" evidence="1">
    <location>
        <begin position="1"/>
        <end position="42"/>
    </location>
</feature>
<feature type="compositionally biased region" description="Low complexity" evidence="1">
    <location>
        <begin position="1"/>
        <end position="12"/>
    </location>
</feature>
<dbReference type="Proteomes" id="UP001314170">
    <property type="component" value="Unassembled WGS sequence"/>
</dbReference>
<dbReference type="EMBL" id="CAWUPB010001120">
    <property type="protein sequence ID" value="CAK7338509.1"/>
    <property type="molecule type" value="Genomic_DNA"/>
</dbReference>
<gene>
    <name evidence="2" type="ORF">DCAF_LOCUS13557</name>
</gene>
<evidence type="ECO:0000313" key="3">
    <source>
        <dbReference type="Proteomes" id="UP001314170"/>
    </source>
</evidence>
<evidence type="ECO:0000256" key="1">
    <source>
        <dbReference type="SAM" id="MobiDB-lite"/>
    </source>
</evidence>
<proteinExistence type="predicted"/>
<feature type="compositionally biased region" description="Basic and acidic residues" evidence="1">
    <location>
        <begin position="14"/>
        <end position="24"/>
    </location>
</feature>
<feature type="non-terminal residue" evidence="2">
    <location>
        <position position="138"/>
    </location>
</feature>
<keyword evidence="3" id="KW-1185">Reference proteome</keyword>
<comment type="caution">
    <text evidence="2">The sequence shown here is derived from an EMBL/GenBank/DDBJ whole genome shotgun (WGS) entry which is preliminary data.</text>
</comment>
<name>A0AAV1RPA1_9ROSI</name>
<reference evidence="2 3" key="1">
    <citation type="submission" date="2024-01" db="EMBL/GenBank/DDBJ databases">
        <authorList>
            <person name="Waweru B."/>
        </authorList>
    </citation>
    <scope>NUCLEOTIDE SEQUENCE [LARGE SCALE GENOMIC DNA]</scope>
</reference>
<protein>
    <submittedName>
        <fullName evidence="2">Uncharacterized protein</fullName>
    </submittedName>
</protein>
<organism evidence="2 3">
    <name type="scientific">Dovyalis caffra</name>
    <dbReference type="NCBI Taxonomy" id="77055"/>
    <lineage>
        <taxon>Eukaryota</taxon>
        <taxon>Viridiplantae</taxon>
        <taxon>Streptophyta</taxon>
        <taxon>Embryophyta</taxon>
        <taxon>Tracheophyta</taxon>
        <taxon>Spermatophyta</taxon>
        <taxon>Magnoliopsida</taxon>
        <taxon>eudicotyledons</taxon>
        <taxon>Gunneridae</taxon>
        <taxon>Pentapetalae</taxon>
        <taxon>rosids</taxon>
        <taxon>fabids</taxon>
        <taxon>Malpighiales</taxon>
        <taxon>Salicaceae</taxon>
        <taxon>Flacourtieae</taxon>
        <taxon>Dovyalis</taxon>
    </lineage>
</organism>
<feature type="compositionally biased region" description="Low complexity" evidence="1">
    <location>
        <begin position="25"/>
        <end position="36"/>
    </location>
</feature>
<accession>A0AAV1RPA1</accession>
<sequence>METTTTTVTSPTEVKMRKTERDGVSDGSTGSQSSSSGGDGGGEEGGFVCIQVGCIIWGRIRSGISSFECCTGVLDALRSLKVGIVPAVEFAVVVEKPIRKGVIGPTLMVEELGRRKVNHGDVYVVRFYNRLDETKKGE</sequence>
<dbReference type="AlphaFoldDB" id="A0AAV1RPA1"/>
<evidence type="ECO:0000313" key="2">
    <source>
        <dbReference type="EMBL" id="CAK7338509.1"/>
    </source>
</evidence>